<keyword evidence="6 10" id="KW-0460">Magnesium</keyword>
<dbReference type="AlphaFoldDB" id="A0A7X1E7C2"/>
<evidence type="ECO:0000256" key="5">
    <source>
        <dbReference type="ARBA" id="ARBA00022801"/>
    </source>
</evidence>
<comment type="cofactor">
    <cofactor evidence="10">
        <name>Mg(2+)</name>
        <dbReference type="ChEBI" id="CHEBI:18420"/>
    </cofactor>
    <text evidence="10">Binds 1 Mg(2+) ion per subunit.</text>
</comment>
<comment type="similarity">
    <text evidence="1 10 11">Belongs to the HAM1 NTPase family.</text>
</comment>
<evidence type="ECO:0000313" key="12">
    <source>
        <dbReference type="EMBL" id="MBC2605585.1"/>
    </source>
</evidence>
<dbReference type="Gene3D" id="3.90.950.10">
    <property type="match status" value="1"/>
</dbReference>
<dbReference type="CDD" id="cd00515">
    <property type="entry name" value="HAM1"/>
    <property type="match status" value="1"/>
</dbReference>
<keyword evidence="4 10" id="KW-0547">Nucleotide-binding</keyword>
<dbReference type="Pfam" id="PF01725">
    <property type="entry name" value="Ham1p_like"/>
    <property type="match status" value="1"/>
</dbReference>
<dbReference type="FunFam" id="3.90.950.10:FF:000001">
    <property type="entry name" value="dITP/XTP pyrophosphatase"/>
    <property type="match status" value="1"/>
</dbReference>
<feature type="binding site" evidence="10">
    <location>
        <position position="73"/>
    </location>
    <ligand>
        <name>Mg(2+)</name>
        <dbReference type="ChEBI" id="CHEBI:18420"/>
    </ligand>
</feature>
<dbReference type="GO" id="GO:0017111">
    <property type="term" value="F:ribonucleoside triphosphate phosphatase activity"/>
    <property type="evidence" value="ECO:0007669"/>
    <property type="project" value="InterPro"/>
</dbReference>
<comment type="function">
    <text evidence="10">Pyrophosphatase that catalyzes the hydrolysis of nucleoside triphosphates to their monophosphate derivatives, with a high preference for the non-canonical purine nucleotides XTP (xanthosine triphosphate), dITP (deoxyinosine triphosphate) and ITP. Seems to function as a house-cleaning enzyme that removes non-canonical purine nucleotides from the nucleotide pool, thus preventing their incorporation into DNA/RNA and avoiding chromosomal lesions.</text>
</comment>
<accession>A0A7X1E7C2</accession>
<feature type="active site" description="Proton acceptor" evidence="10">
    <location>
        <position position="73"/>
    </location>
</feature>
<dbReference type="PANTHER" id="PTHR11067">
    <property type="entry name" value="INOSINE TRIPHOSPHATE PYROPHOSPHATASE/HAM1 PROTEIN"/>
    <property type="match status" value="1"/>
</dbReference>
<comment type="catalytic activity">
    <reaction evidence="8 10">
        <text>dITP + H2O = dIMP + diphosphate + H(+)</text>
        <dbReference type="Rhea" id="RHEA:28342"/>
        <dbReference type="ChEBI" id="CHEBI:15377"/>
        <dbReference type="ChEBI" id="CHEBI:15378"/>
        <dbReference type="ChEBI" id="CHEBI:33019"/>
        <dbReference type="ChEBI" id="CHEBI:61194"/>
        <dbReference type="ChEBI" id="CHEBI:61382"/>
        <dbReference type="EC" id="3.6.1.66"/>
    </reaction>
</comment>
<dbReference type="GO" id="GO:0000166">
    <property type="term" value="F:nucleotide binding"/>
    <property type="evidence" value="ECO:0007669"/>
    <property type="project" value="UniProtKB-KW"/>
</dbReference>
<comment type="caution">
    <text evidence="12">The sequence shown here is derived from an EMBL/GenBank/DDBJ whole genome shotgun (WGS) entry which is preliminary data.</text>
</comment>
<evidence type="ECO:0000256" key="6">
    <source>
        <dbReference type="ARBA" id="ARBA00022842"/>
    </source>
</evidence>
<feature type="binding site" evidence="10">
    <location>
        <begin position="156"/>
        <end position="159"/>
    </location>
    <ligand>
        <name>substrate</name>
    </ligand>
</feature>
<evidence type="ECO:0000256" key="9">
    <source>
        <dbReference type="ARBA" id="ARBA00052017"/>
    </source>
</evidence>
<organism evidence="12 13">
    <name type="scientific">Pelagicoccus albus</name>
    <dbReference type="NCBI Taxonomy" id="415222"/>
    <lineage>
        <taxon>Bacteria</taxon>
        <taxon>Pseudomonadati</taxon>
        <taxon>Verrucomicrobiota</taxon>
        <taxon>Opitutia</taxon>
        <taxon>Puniceicoccales</taxon>
        <taxon>Pelagicoccaceae</taxon>
        <taxon>Pelagicoccus</taxon>
    </lineage>
</organism>
<gene>
    <name evidence="12" type="primary">rdgB</name>
    <name evidence="12" type="ORF">H5P27_05965</name>
</gene>
<dbReference type="GO" id="GO:0009146">
    <property type="term" value="P:purine nucleoside triphosphate catabolic process"/>
    <property type="evidence" value="ECO:0007669"/>
    <property type="project" value="UniProtKB-UniRule"/>
</dbReference>
<evidence type="ECO:0000256" key="1">
    <source>
        <dbReference type="ARBA" id="ARBA00008023"/>
    </source>
</evidence>
<evidence type="ECO:0000256" key="7">
    <source>
        <dbReference type="ARBA" id="ARBA00023080"/>
    </source>
</evidence>
<name>A0A7X1E7C2_9BACT</name>
<sequence length="203" mass="22156">MKLYLATGNLHKIQELRSMLANARLDVDVFDPSAVGGMPEVVEDQDTFSGNALKKARCLAELLPDDGWALADDSGLSVDFLDGAPGVYSARYAGEGASDSENLEKLLKKLHSVPSDQRGGGFQCHLALVSPQGEEFVFRGECRGIISKARTGEGGFGYDPIFVPKGFYRSFAELSREEKAKLSHRGEAMRALIDWISRRLSEA</sequence>
<keyword evidence="3 10" id="KW-0479">Metal-binding</keyword>
<keyword evidence="5 10" id="KW-0378">Hydrolase</keyword>
<comment type="catalytic activity">
    <reaction evidence="10">
        <text>ITP + H2O = IMP + diphosphate + H(+)</text>
        <dbReference type="Rhea" id="RHEA:29399"/>
        <dbReference type="ChEBI" id="CHEBI:15377"/>
        <dbReference type="ChEBI" id="CHEBI:15378"/>
        <dbReference type="ChEBI" id="CHEBI:33019"/>
        <dbReference type="ChEBI" id="CHEBI:58053"/>
        <dbReference type="ChEBI" id="CHEBI:61402"/>
        <dbReference type="EC" id="3.6.1.66"/>
    </reaction>
</comment>
<dbReference type="GO" id="GO:0046872">
    <property type="term" value="F:metal ion binding"/>
    <property type="evidence" value="ECO:0007669"/>
    <property type="project" value="UniProtKB-KW"/>
</dbReference>
<evidence type="ECO:0000256" key="3">
    <source>
        <dbReference type="ARBA" id="ARBA00022723"/>
    </source>
</evidence>
<dbReference type="GO" id="GO:0035870">
    <property type="term" value="F:dITP diphosphatase activity"/>
    <property type="evidence" value="ECO:0007669"/>
    <property type="project" value="UniProtKB-UniRule"/>
</dbReference>
<feature type="binding site" evidence="10">
    <location>
        <position position="74"/>
    </location>
    <ligand>
        <name>substrate</name>
    </ligand>
</feature>
<dbReference type="Proteomes" id="UP000526501">
    <property type="component" value="Unassembled WGS sequence"/>
</dbReference>
<keyword evidence="7 10" id="KW-0546">Nucleotide metabolism</keyword>
<protein>
    <recommendedName>
        <fullName evidence="10">dITP/XTP pyrophosphatase</fullName>
        <ecNumber evidence="10">3.6.1.66</ecNumber>
    </recommendedName>
    <alternativeName>
        <fullName evidence="10">Non-canonical purine NTP pyrophosphatase</fullName>
    </alternativeName>
    <alternativeName>
        <fullName evidence="10">Non-standard purine NTP pyrophosphatase</fullName>
    </alternativeName>
    <alternativeName>
        <fullName evidence="10">Nucleoside-triphosphate diphosphatase</fullName>
    </alternativeName>
    <alternativeName>
        <fullName evidence="10">Nucleoside-triphosphate pyrophosphatase</fullName>
        <shortName evidence="10">NTPase</shortName>
    </alternativeName>
</protein>
<feature type="binding site" evidence="10">
    <location>
        <begin position="184"/>
        <end position="185"/>
    </location>
    <ligand>
        <name>substrate</name>
    </ligand>
</feature>
<dbReference type="NCBIfam" id="TIGR00042">
    <property type="entry name" value="RdgB/HAM1 family non-canonical purine NTP pyrophosphatase"/>
    <property type="match status" value="1"/>
</dbReference>
<feature type="binding site" evidence="10">
    <location>
        <position position="179"/>
    </location>
    <ligand>
        <name>substrate</name>
    </ligand>
</feature>
<evidence type="ECO:0000256" key="4">
    <source>
        <dbReference type="ARBA" id="ARBA00022741"/>
    </source>
</evidence>
<dbReference type="InterPro" id="IPR029001">
    <property type="entry name" value="ITPase-like_fam"/>
</dbReference>
<dbReference type="PANTHER" id="PTHR11067:SF9">
    <property type="entry name" value="INOSINE TRIPHOSPHATE PYROPHOSPHATASE"/>
    <property type="match status" value="1"/>
</dbReference>
<keyword evidence="13" id="KW-1185">Reference proteome</keyword>
<comment type="subunit">
    <text evidence="2 10">Homodimer.</text>
</comment>
<dbReference type="EMBL" id="JACHVC010000006">
    <property type="protein sequence ID" value="MBC2605585.1"/>
    <property type="molecule type" value="Genomic_DNA"/>
</dbReference>
<dbReference type="EC" id="3.6.1.66" evidence="10"/>
<evidence type="ECO:0000256" key="11">
    <source>
        <dbReference type="RuleBase" id="RU003781"/>
    </source>
</evidence>
<dbReference type="InterPro" id="IPR020922">
    <property type="entry name" value="dITP/XTP_pyrophosphatase"/>
</dbReference>
<dbReference type="GO" id="GO:0036220">
    <property type="term" value="F:ITP diphosphatase activity"/>
    <property type="evidence" value="ECO:0007669"/>
    <property type="project" value="UniProtKB-UniRule"/>
</dbReference>
<dbReference type="InterPro" id="IPR002637">
    <property type="entry name" value="RdgB/HAM1"/>
</dbReference>
<evidence type="ECO:0000256" key="2">
    <source>
        <dbReference type="ARBA" id="ARBA00011738"/>
    </source>
</evidence>
<dbReference type="GO" id="GO:0009117">
    <property type="term" value="P:nucleotide metabolic process"/>
    <property type="evidence" value="ECO:0007669"/>
    <property type="project" value="UniProtKB-KW"/>
</dbReference>
<reference evidence="12 13" key="1">
    <citation type="submission" date="2020-07" db="EMBL/GenBank/DDBJ databases">
        <authorList>
            <person name="Feng X."/>
        </authorList>
    </citation>
    <scope>NUCLEOTIDE SEQUENCE [LARGE SCALE GENOMIC DNA]</scope>
    <source>
        <strain evidence="12 13">JCM23202</strain>
    </source>
</reference>
<evidence type="ECO:0000313" key="13">
    <source>
        <dbReference type="Proteomes" id="UP000526501"/>
    </source>
</evidence>
<evidence type="ECO:0000256" key="8">
    <source>
        <dbReference type="ARBA" id="ARBA00051875"/>
    </source>
</evidence>
<dbReference type="HAMAP" id="MF_01405">
    <property type="entry name" value="Non_canon_purine_NTPase"/>
    <property type="match status" value="1"/>
</dbReference>
<dbReference type="GO" id="GO:0036222">
    <property type="term" value="F:XTP diphosphatase activity"/>
    <property type="evidence" value="ECO:0007669"/>
    <property type="project" value="UniProtKB-UniRule"/>
</dbReference>
<dbReference type="RefSeq" id="WP_185659456.1">
    <property type="nucleotide sequence ID" value="NZ_CAWPOO010000006.1"/>
</dbReference>
<evidence type="ECO:0000256" key="10">
    <source>
        <dbReference type="HAMAP-Rule" id="MF_01405"/>
    </source>
</evidence>
<proteinExistence type="inferred from homology"/>
<dbReference type="GO" id="GO:0005829">
    <property type="term" value="C:cytosol"/>
    <property type="evidence" value="ECO:0007669"/>
    <property type="project" value="TreeGrafter"/>
</dbReference>
<comment type="catalytic activity">
    <reaction evidence="9 10">
        <text>XTP + H2O = XMP + diphosphate + H(+)</text>
        <dbReference type="Rhea" id="RHEA:28610"/>
        <dbReference type="ChEBI" id="CHEBI:15377"/>
        <dbReference type="ChEBI" id="CHEBI:15378"/>
        <dbReference type="ChEBI" id="CHEBI:33019"/>
        <dbReference type="ChEBI" id="CHEBI:57464"/>
        <dbReference type="ChEBI" id="CHEBI:61314"/>
        <dbReference type="EC" id="3.6.1.66"/>
    </reaction>
</comment>
<feature type="binding site" evidence="10">
    <location>
        <begin position="7"/>
        <end position="12"/>
    </location>
    <ligand>
        <name>substrate</name>
    </ligand>
</feature>
<comment type="caution">
    <text evidence="10">Lacks conserved residue(s) required for the propagation of feature annotation.</text>
</comment>
<dbReference type="SUPFAM" id="SSF52972">
    <property type="entry name" value="ITPase-like"/>
    <property type="match status" value="1"/>
</dbReference>